<feature type="region of interest" description="Disordered" evidence="5">
    <location>
        <begin position="1"/>
        <end position="21"/>
    </location>
</feature>
<dbReference type="AlphaFoldDB" id="A0A938YGJ9"/>
<dbReference type="InterPro" id="IPR012074">
    <property type="entry name" value="GAF_ANTAR"/>
</dbReference>
<dbReference type="SUPFAM" id="SSF55781">
    <property type="entry name" value="GAF domain-like"/>
    <property type="match status" value="1"/>
</dbReference>
<proteinExistence type="predicted"/>
<dbReference type="Gene3D" id="3.30.450.40">
    <property type="match status" value="1"/>
</dbReference>
<keyword evidence="2" id="KW-0418">Kinase</keyword>
<dbReference type="InterPro" id="IPR029016">
    <property type="entry name" value="GAF-like_dom_sf"/>
</dbReference>
<keyword evidence="4" id="KW-0804">Transcription</keyword>
<accession>A0A938YGJ9</accession>
<comment type="caution">
    <text evidence="7">The sequence shown here is derived from an EMBL/GenBank/DDBJ whole genome shotgun (WGS) entry which is preliminary data.</text>
</comment>
<dbReference type="Proteomes" id="UP000663792">
    <property type="component" value="Unassembled WGS sequence"/>
</dbReference>
<keyword evidence="1" id="KW-0808">Transferase</keyword>
<dbReference type="SUPFAM" id="SSF52172">
    <property type="entry name" value="CheY-like"/>
    <property type="match status" value="1"/>
</dbReference>
<evidence type="ECO:0000313" key="7">
    <source>
        <dbReference type="EMBL" id="MBM9469116.1"/>
    </source>
</evidence>
<feature type="domain" description="ANTAR" evidence="6">
    <location>
        <begin position="175"/>
        <end position="236"/>
    </location>
</feature>
<protein>
    <submittedName>
        <fullName evidence="7">GAF and ANTAR domain-containing protein</fullName>
    </submittedName>
</protein>
<evidence type="ECO:0000256" key="2">
    <source>
        <dbReference type="ARBA" id="ARBA00022777"/>
    </source>
</evidence>
<dbReference type="PROSITE" id="PS50921">
    <property type="entry name" value="ANTAR"/>
    <property type="match status" value="1"/>
</dbReference>
<evidence type="ECO:0000256" key="5">
    <source>
        <dbReference type="SAM" id="MobiDB-lite"/>
    </source>
</evidence>
<dbReference type="InterPro" id="IPR005561">
    <property type="entry name" value="ANTAR"/>
</dbReference>
<dbReference type="InterPro" id="IPR036388">
    <property type="entry name" value="WH-like_DNA-bd_sf"/>
</dbReference>
<feature type="compositionally biased region" description="Basic and acidic residues" evidence="5">
    <location>
        <begin position="1"/>
        <end position="11"/>
    </location>
</feature>
<gene>
    <name evidence="7" type="ORF">JL106_17655</name>
</gene>
<evidence type="ECO:0000256" key="1">
    <source>
        <dbReference type="ARBA" id="ARBA00022679"/>
    </source>
</evidence>
<evidence type="ECO:0000259" key="6">
    <source>
        <dbReference type="PROSITE" id="PS50921"/>
    </source>
</evidence>
<sequence length="248" mass="27022">MTDDRAGDVRGHTSSGASADAGLAQRLSDLARSLEAEPDLDETLQRIVRAAVDNIPGAAHAGVMLIEKRTITTPAGSSDLVERVDQAQYDTDQGPCLDAIRDDATVRVEDMSAEQRWPQFAQRAAELGVRSMLSFQLFVRDRDLGALNLYAEEPHAFDNEAEQVGLLLASHAAIAMMGAQQQHHMRSALANRDLIGQAKGVLMERYKITADRAFALLVRASQESNAKLHDVARQVTETGQDPVRPARV</sequence>
<dbReference type="GO" id="GO:0003723">
    <property type="term" value="F:RNA binding"/>
    <property type="evidence" value="ECO:0007669"/>
    <property type="project" value="InterPro"/>
</dbReference>
<keyword evidence="3" id="KW-0805">Transcription regulation</keyword>
<evidence type="ECO:0000256" key="3">
    <source>
        <dbReference type="ARBA" id="ARBA00023015"/>
    </source>
</evidence>
<evidence type="ECO:0000313" key="8">
    <source>
        <dbReference type="Proteomes" id="UP000663792"/>
    </source>
</evidence>
<dbReference type="PIRSF" id="PIRSF036625">
    <property type="entry name" value="GAF_ANTAR"/>
    <property type="match status" value="1"/>
</dbReference>
<evidence type="ECO:0000256" key="4">
    <source>
        <dbReference type="ARBA" id="ARBA00023163"/>
    </source>
</evidence>
<dbReference type="Pfam" id="PF13185">
    <property type="entry name" value="GAF_2"/>
    <property type="match status" value="1"/>
</dbReference>
<reference evidence="7" key="1">
    <citation type="submission" date="2021-01" db="EMBL/GenBank/DDBJ databases">
        <title>YIM 132084 draft genome.</title>
        <authorList>
            <person name="An D."/>
        </authorList>
    </citation>
    <scope>NUCLEOTIDE SEQUENCE</scope>
    <source>
        <strain evidence="7">YIM 132084</strain>
    </source>
</reference>
<dbReference type="EMBL" id="JAERWK010000023">
    <property type="protein sequence ID" value="MBM9469116.1"/>
    <property type="molecule type" value="Genomic_DNA"/>
</dbReference>
<dbReference type="Gene3D" id="1.10.10.10">
    <property type="entry name" value="Winged helix-like DNA-binding domain superfamily/Winged helix DNA-binding domain"/>
    <property type="match status" value="1"/>
</dbReference>
<dbReference type="SMART" id="SM01012">
    <property type="entry name" value="ANTAR"/>
    <property type="match status" value="1"/>
</dbReference>
<dbReference type="RefSeq" id="WP_205262075.1">
    <property type="nucleotide sequence ID" value="NZ_JAERWK010000023.1"/>
</dbReference>
<keyword evidence="8" id="KW-1185">Reference proteome</keyword>
<dbReference type="GO" id="GO:0016301">
    <property type="term" value="F:kinase activity"/>
    <property type="evidence" value="ECO:0007669"/>
    <property type="project" value="UniProtKB-KW"/>
</dbReference>
<dbReference type="SMART" id="SM00065">
    <property type="entry name" value="GAF"/>
    <property type="match status" value="1"/>
</dbReference>
<dbReference type="InterPro" id="IPR011006">
    <property type="entry name" value="CheY-like_superfamily"/>
</dbReference>
<dbReference type="Pfam" id="PF03861">
    <property type="entry name" value="ANTAR"/>
    <property type="match status" value="1"/>
</dbReference>
<name>A0A938YGJ9_9ACTN</name>
<dbReference type="InterPro" id="IPR003018">
    <property type="entry name" value="GAF"/>
</dbReference>
<organism evidence="7 8">
    <name type="scientific">Nakamurella leprariae</name>
    <dbReference type="NCBI Taxonomy" id="2803911"/>
    <lineage>
        <taxon>Bacteria</taxon>
        <taxon>Bacillati</taxon>
        <taxon>Actinomycetota</taxon>
        <taxon>Actinomycetes</taxon>
        <taxon>Nakamurellales</taxon>
        <taxon>Nakamurellaceae</taxon>
        <taxon>Nakamurella</taxon>
    </lineage>
</organism>